<name>A0A0F4STL1_PSEFL</name>
<sequence length="163" mass="18091">MWTTTQYRRLVQGSAWYDLIVTVAFVTPWSFAALHGVLTGVSQALSLPGELPPFEPVHMLMANLLGSIVCVWAVLRIRDPQQVYGRYDAVARFLFSAWQAYALVHGASSLLVVFLVFELAWGVAQVLPVRTLSRASPLPHLTEYTPIQCGSGLAREEARPNNH</sequence>
<keyword evidence="1" id="KW-1133">Transmembrane helix</keyword>
<gene>
    <name evidence="2" type="ORF">VC35_27080</name>
</gene>
<accession>A0A0F4STL1</accession>
<dbReference type="Proteomes" id="UP000033588">
    <property type="component" value="Unassembled WGS sequence"/>
</dbReference>
<dbReference type="OrthoDB" id="8926562at2"/>
<evidence type="ECO:0000313" key="2">
    <source>
        <dbReference type="EMBL" id="KJZ35518.1"/>
    </source>
</evidence>
<dbReference type="EMBL" id="LACC01000049">
    <property type="protein sequence ID" value="KJZ35518.1"/>
    <property type="molecule type" value="Genomic_DNA"/>
</dbReference>
<keyword evidence="1" id="KW-0472">Membrane</keyword>
<protein>
    <recommendedName>
        <fullName evidence="4">Transmembrane protein</fullName>
    </recommendedName>
</protein>
<evidence type="ECO:0000256" key="1">
    <source>
        <dbReference type="SAM" id="Phobius"/>
    </source>
</evidence>
<feature type="transmembrane region" description="Helical" evidence="1">
    <location>
        <begin position="57"/>
        <end position="75"/>
    </location>
</feature>
<organism evidence="2 3">
    <name type="scientific">Pseudomonas fluorescens</name>
    <dbReference type="NCBI Taxonomy" id="294"/>
    <lineage>
        <taxon>Bacteria</taxon>
        <taxon>Pseudomonadati</taxon>
        <taxon>Pseudomonadota</taxon>
        <taxon>Gammaproteobacteria</taxon>
        <taxon>Pseudomonadales</taxon>
        <taxon>Pseudomonadaceae</taxon>
        <taxon>Pseudomonas</taxon>
    </lineage>
</organism>
<dbReference type="AlphaFoldDB" id="A0A0F4STL1"/>
<proteinExistence type="predicted"/>
<comment type="caution">
    <text evidence="2">The sequence shown here is derived from an EMBL/GenBank/DDBJ whole genome shotgun (WGS) entry which is preliminary data.</text>
</comment>
<evidence type="ECO:0000313" key="3">
    <source>
        <dbReference type="Proteomes" id="UP000033588"/>
    </source>
</evidence>
<reference evidence="2 3" key="1">
    <citation type="submission" date="2015-03" db="EMBL/GenBank/DDBJ databases">
        <title>Comparative genomics of Pseudomonas insights into diversity of traits involved in vanlence and defense.</title>
        <authorList>
            <person name="Qin Y."/>
        </authorList>
    </citation>
    <scope>NUCLEOTIDE SEQUENCE [LARGE SCALE GENOMIC DNA]</scope>
    <source>
        <strain evidence="2 3">C8</strain>
    </source>
</reference>
<dbReference type="PATRIC" id="fig|294.132.peg.5005"/>
<feature type="transmembrane region" description="Helical" evidence="1">
    <location>
        <begin position="16"/>
        <end position="37"/>
    </location>
</feature>
<keyword evidence="1" id="KW-0812">Transmembrane</keyword>
<dbReference type="RefSeq" id="WP_046043745.1">
    <property type="nucleotide sequence ID" value="NZ_LACC01000049.1"/>
</dbReference>
<evidence type="ECO:0008006" key="4">
    <source>
        <dbReference type="Google" id="ProtNLM"/>
    </source>
</evidence>